<dbReference type="PANTHER" id="PTHR48083:SF20">
    <property type="entry name" value="LONG-CHAIN SPECIFIC ACYL-COA DEHYDROGENASE, MITOCHONDRIAL"/>
    <property type="match status" value="1"/>
</dbReference>
<evidence type="ECO:0000256" key="5">
    <source>
        <dbReference type="ARBA" id="ARBA00022827"/>
    </source>
</evidence>
<dbReference type="EMBL" id="WBMR01000018">
    <property type="protein sequence ID" value="KAB2384876.1"/>
    <property type="molecule type" value="Genomic_DNA"/>
</dbReference>
<gene>
    <name evidence="14" type="ORF">F9B16_09645</name>
</gene>
<dbReference type="Gene3D" id="1.20.140.10">
    <property type="entry name" value="Butyryl-CoA Dehydrogenase, subunit A, domain 3"/>
    <property type="match status" value="1"/>
</dbReference>
<dbReference type="PANTHER" id="PTHR48083">
    <property type="entry name" value="MEDIUM-CHAIN SPECIFIC ACYL-COA DEHYDROGENASE, MITOCHONDRIAL-RELATED"/>
    <property type="match status" value="1"/>
</dbReference>
<evidence type="ECO:0000256" key="10">
    <source>
        <dbReference type="RuleBase" id="RU362125"/>
    </source>
</evidence>
<name>A0A6L3VY95_9ACTN</name>
<feature type="domain" description="Acyl-CoA dehydrogenase/oxidase C-terminal" evidence="11">
    <location>
        <begin position="232"/>
        <end position="380"/>
    </location>
</feature>
<dbReference type="InterPro" id="IPR037069">
    <property type="entry name" value="AcylCoA_DH/ox_N_sf"/>
</dbReference>
<evidence type="ECO:0000313" key="14">
    <source>
        <dbReference type="EMBL" id="KAB2384876.1"/>
    </source>
</evidence>
<evidence type="ECO:0000256" key="6">
    <source>
        <dbReference type="ARBA" id="ARBA00023002"/>
    </source>
</evidence>
<proteinExistence type="inferred from homology"/>
<dbReference type="InterPro" id="IPR006091">
    <property type="entry name" value="Acyl-CoA_Oxase/DH_mid-dom"/>
</dbReference>
<comment type="cofactor">
    <cofactor evidence="1 10">
        <name>FAD</name>
        <dbReference type="ChEBI" id="CHEBI:57692"/>
    </cofactor>
</comment>
<dbReference type="InterPro" id="IPR036250">
    <property type="entry name" value="AcylCo_DH-like_C"/>
</dbReference>
<dbReference type="PROSITE" id="PS00073">
    <property type="entry name" value="ACYL_COA_DH_2"/>
    <property type="match status" value="1"/>
</dbReference>
<dbReference type="SUPFAM" id="SSF47203">
    <property type="entry name" value="Acyl-CoA dehydrogenase C-terminal domain-like"/>
    <property type="match status" value="1"/>
</dbReference>
<sequence>MTLDDPPWMTDELALLRRTARDFFVREALPHSERWERQRHVDRAFWRLAGRVGLLCPTVPAEYGGPGGTLLHQIVITEEQNRVLDKGWGNPVHSGMVASYLLDHGTEEQKKRWLPGMVSGTTIAAIAMTEPSAGSDLKGIRSTAVRDGDHYVLNGTKTFISNGGTADLVIVAAKTPASGPGELSLLVVDTRDRAGFRRGRTLDKIGQHAADTAELFFDDVRVPAGNLLGGEGEGLDLLLRQLPQERLLIAVGAVSSAERAVDLTVDYVKDRTLFGRPSFTFQNTRFELAECAALTRVGRAFLDDCVQRHLAGRLDGATAAMAKYWLTDMQCQVVDRCLQLFGGYGYMREYPIARMYADARAQRIYGGANELMKELIARSL</sequence>
<dbReference type="PROSITE" id="PS00072">
    <property type="entry name" value="ACYL_COA_DH_1"/>
    <property type="match status" value="1"/>
</dbReference>
<comment type="pathway">
    <text evidence="2">Siderophore biosynthesis; mycobactin biosynthesis.</text>
</comment>
<comment type="function">
    <text evidence="7">Catalyzes the dehydrogenation at the alpha-beta position of ACP-bound acyl chains. This results in the introduction of a double bond in the lipidic chain, which is further transferred to the epsilon-amino group of lysine residue in the mycobactin core by MbtK.</text>
</comment>
<comment type="caution">
    <text evidence="14">The sequence shown here is derived from an EMBL/GenBank/DDBJ whole genome shotgun (WGS) entry which is preliminary data.</text>
</comment>
<evidence type="ECO:0000256" key="3">
    <source>
        <dbReference type="ARBA" id="ARBA00009347"/>
    </source>
</evidence>
<dbReference type="InterPro" id="IPR013786">
    <property type="entry name" value="AcylCoA_DH/ox_N"/>
</dbReference>
<dbReference type="InterPro" id="IPR006089">
    <property type="entry name" value="Acyl-CoA_DH_CS"/>
</dbReference>
<dbReference type="GO" id="GO:0050660">
    <property type="term" value="F:flavin adenine dinucleotide binding"/>
    <property type="evidence" value="ECO:0007669"/>
    <property type="project" value="InterPro"/>
</dbReference>
<keyword evidence="5 10" id="KW-0274">FAD</keyword>
<dbReference type="FunFam" id="1.20.140.10:FF:000001">
    <property type="entry name" value="Acyl-CoA dehydrogenase"/>
    <property type="match status" value="1"/>
</dbReference>
<evidence type="ECO:0000259" key="11">
    <source>
        <dbReference type="Pfam" id="PF00441"/>
    </source>
</evidence>
<keyword evidence="4 10" id="KW-0285">Flavoprotein</keyword>
<evidence type="ECO:0000256" key="8">
    <source>
        <dbReference type="ARBA" id="ARBA00040394"/>
    </source>
</evidence>
<dbReference type="Pfam" id="PF02771">
    <property type="entry name" value="Acyl-CoA_dh_N"/>
    <property type="match status" value="1"/>
</dbReference>
<reference evidence="14 15" key="1">
    <citation type="submission" date="2019-09" db="EMBL/GenBank/DDBJ databases">
        <title>Actinomadura physcomitrii sp. nov., a novel actinomycete isolated from moss [Physcomitrium sphaericum (Ludw) Fuernr].</title>
        <authorList>
            <person name="Liu C."/>
            <person name="Zhuang X."/>
        </authorList>
    </citation>
    <scope>NUCLEOTIDE SEQUENCE [LARGE SCALE GENOMIC DNA]</scope>
    <source>
        <strain evidence="14 15">CYP1-1B</strain>
    </source>
</reference>
<comment type="similarity">
    <text evidence="3 10">Belongs to the acyl-CoA dehydrogenase family.</text>
</comment>
<feature type="domain" description="Acyl-CoA dehydrogenase/oxidase N-terminal" evidence="13">
    <location>
        <begin position="10"/>
        <end position="120"/>
    </location>
</feature>
<evidence type="ECO:0000256" key="7">
    <source>
        <dbReference type="ARBA" id="ARBA00037085"/>
    </source>
</evidence>
<dbReference type="InterPro" id="IPR046373">
    <property type="entry name" value="Acyl-CoA_Oxase/DH_mid-dom_sf"/>
</dbReference>
<evidence type="ECO:0000259" key="13">
    <source>
        <dbReference type="Pfam" id="PF02771"/>
    </source>
</evidence>
<evidence type="ECO:0000313" key="15">
    <source>
        <dbReference type="Proteomes" id="UP000483004"/>
    </source>
</evidence>
<keyword evidence="6 10" id="KW-0560">Oxidoreductase</keyword>
<dbReference type="SUPFAM" id="SSF56645">
    <property type="entry name" value="Acyl-CoA dehydrogenase NM domain-like"/>
    <property type="match status" value="1"/>
</dbReference>
<accession>A0A6L3VY95</accession>
<dbReference type="Pfam" id="PF02770">
    <property type="entry name" value="Acyl-CoA_dh_M"/>
    <property type="match status" value="1"/>
</dbReference>
<evidence type="ECO:0000256" key="9">
    <source>
        <dbReference type="ARBA" id="ARBA00042660"/>
    </source>
</evidence>
<dbReference type="AlphaFoldDB" id="A0A6L3VY95"/>
<dbReference type="Gene3D" id="2.40.110.10">
    <property type="entry name" value="Butyryl-CoA Dehydrogenase, subunit A, domain 2"/>
    <property type="match status" value="1"/>
</dbReference>
<dbReference type="InterPro" id="IPR050741">
    <property type="entry name" value="Acyl-CoA_dehydrogenase"/>
</dbReference>
<organism evidence="14 15">
    <name type="scientific">Actinomadura montaniterrae</name>
    <dbReference type="NCBI Taxonomy" id="1803903"/>
    <lineage>
        <taxon>Bacteria</taxon>
        <taxon>Bacillati</taxon>
        <taxon>Actinomycetota</taxon>
        <taxon>Actinomycetes</taxon>
        <taxon>Streptosporangiales</taxon>
        <taxon>Thermomonosporaceae</taxon>
        <taxon>Actinomadura</taxon>
    </lineage>
</organism>
<dbReference type="InterPro" id="IPR009075">
    <property type="entry name" value="AcylCo_DH/oxidase_C"/>
</dbReference>
<feature type="domain" description="Acyl-CoA oxidase/dehydrogenase middle" evidence="12">
    <location>
        <begin position="125"/>
        <end position="220"/>
    </location>
</feature>
<protein>
    <recommendedName>
        <fullName evidence="8">Acyl-[acyl-carrier-protein] dehydrogenase MbtN</fullName>
    </recommendedName>
    <alternativeName>
        <fullName evidence="9">Mycobactin synthase protein N</fullName>
    </alternativeName>
</protein>
<dbReference type="Proteomes" id="UP000483004">
    <property type="component" value="Unassembled WGS sequence"/>
</dbReference>
<dbReference type="FunFam" id="2.40.110.10:FF:000002">
    <property type="entry name" value="Acyl-CoA dehydrogenase fadE12"/>
    <property type="match status" value="1"/>
</dbReference>
<dbReference type="OrthoDB" id="2769798at2"/>
<dbReference type="GO" id="GO:0005737">
    <property type="term" value="C:cytoplasm"/>
    <property type="evidence" value="ECO:0007669"/>
    <property type="project" value="TreeGrafter"/>
</dbReference>
<evidence type="ECO:0000256" key="4">
    <source>
        <dbReference type="ARBA" id="ARBA00022630"/>
    </source>
</evidence>
<dbReference type="GO" id="GO:0033539">
    <property type="term" value="P:fatty acid beta-oxidation using acyl-CoA dehydrogenase"/>
    <property type="evidence" value="ECO:0007669"/>
    <property type="project" value="TreeGrafter"/>
</dbReference>
<keyword evidence="15" id="KW-1185">Reference proteome</keyword>
<dbReference type="GO" id="GO:0003995">
    <property type="term" value="F:acyl-CoA dehydrogenase activity"/>
    <property type="evidence" value="ECO:0007669"/>
    <property type="project" value="InterPro"/>
</dbReference>
<evidence type="ECO:0000256" key="2">
    <source>
        <dbReference type="ARBA" id="ARBA00005102"/>
    </source>
</evidence>
<dbReference type="InterPro" id="IPR009100">
    <property type="entry name" value="AcylCoA_DH/oxidase_NM_dom_sf"/>
</dbReference>
<dbReference type="Gene3D" id="1.10.540.10">
    <property type="entry name" value="Acyl-CoA dehydrogenase/oxidase, N-terminal domain"/>
    <property type="match status" value="1"/>
</dbReference>
<evidence type="ECO:0000256" key="1">
    <source>
        <dbReference type="ARBA" id="ARBA00001974"/>
    </source>
</evidence>
<evidence type="ECO:0000259" key="12">
    <source>
        <dbReference type="Pfam" id="PF02770"/>
    </source>
</evidence>
<dbReference type="Pfam" id="PF00441">
    <property type="entry name" value="Acyl-CoA_dh_1"/>
    <property type="match status" value="1"/>
</dbReference>